<dbReference type="AlphaFoldDB" id="E4YNF5"/>
<accession>E4YNF5</accession>
<reference evidence="2" key="1">
    <citation type="journal article" date="2010" name="Science">
        <title>Plasticity of animal genome architecture unmasked by rapid evolution of a pelagic tunicate.</title>
        <authorList>
            <person name="Denoeud F."/>
            <person name="Henriet S."/>
            <person name="Mungpakdee S."/>
            <person name="Aury J.M."/>
            <person name="Da Silva C."/>
            <person name="Brinkmann H."/>
            <person name="Mikhaleva J."/>
            <person name="Olsen L.C."/>
            <person name="Jubin C."/>
            <person name="Canestro C."/>
            <person name="Bouquet J.M."/>
            <person name="Danks G."/>
            <person name="Poulain J."/>
            <person name="Campsteijn C."/>
            <person name="Adamski M."/>
            <person name="Cross I."/>
            <person name="Yadetie F."/>
            <person name="Muffato M."/>
            <person name="Louis A."/>
            <person name="Butcher S."/>
            <person name="Tsagkogeorga G."/>
            <person name="Konrad A."/>
            <person name="Singh S."/>
            <person name="Jensen M.F."/>
            <person name="Cong E.H."/>
            <person name="Eikeseth-Otteraa H."/>
            <person name="Noel B."/>
            <person name="Anthouard V."/>
            <person name="Porcel B.M."/>
            <person name="Kachouri-Lafond R."/>
            <person name="Nishino A."/>
            <person name="Ugolini M."/>
            <person name="Chourrout P."/>
            <person name="Nishida H."/>
            <person name="Aasland R."/>
            <person name="Huzurbazar S."/>
            <person name="Westhof E."/>
            <person name="Delsuc F."/>
            <person name="Lehrach H."/>
            <person name="Reinhardt R."/>
            <person name="Weissenbach J."/>
            <person name="Roy S.W."/>
            <person name="Artiguenave F."/>
            <person name="Postlethwait J.H."/>
            <person name="Manak J.R."/>
            <person name="Thompson E.M."/>
            <person name="Jaillon O."/>
            <person name="Du Pasquier L."/>
            <person name="Boudinot P."/>
            <person name="Liberles D.A."/>
            <person name="Volff J.N."/>
            <person name="Philippe H."/>
            <person name="Lenhard B."/>
            <person name="Roest Crollius H."/>
            <person name="Wincker P."/>
            <person name="Chourrout D."/>
        </authorList>
    </citation>
    <scope>NUCLEOTIDE SEQUENCE [LARGE SCALE GENOMIC DNA]</scope>
</reference>
<protein>
    <submittedName>
        <fullName evidence="2">Uncharacterized protein</fullName>
    </submittedName>
</protein>
<feature type="compositionally biased region" description="Basic and acidic residues" evidence="1">
    <location>
        <begin position="217"/>
        <end position="234"/>
    </location>
</feature>
<sequence>MWNCVEDRVGGDKYGGRVIRKIIFDDIYADRIAVLSQNPISRTAYPHLKSGDKIVFYDNTEIREGNFLLSSEQKSNYLNSKAIIGEVLSTEEEIRNFCKSHGIAKNTQSLHLMVIEAYLFLERKINSAREHNLPDNTGSSRMNRKRPAPVMNEQLAQAKASRILNAMGFPNPAANLISSIAQQQNVNIPTSDSTNAMAPMSSNLAQFQRPLTISEIPKESNVEKEEKIEKDASKTELNQNSDNVVVQPESPRNAQNSSCYGDDVPLSSNIEITEAGILHFVNFSIHKFLDVKIEATETSGVAIVEMPNEESEDEEKHESTQFPGPSNTTFQNSNLHQNPHSGYQFPNPMMNSSLPDQSKSIFLLNHK</sequence>
<evidence type="ECO:0000313" key="2">
    <source>
        <dbReference type="EMBL" id="CBY37003.1"/>
    </source>
</evidence>
<evidence type="ECO:0000256" key="1">
    <source>
        <dbReference type="SAM" id="MobiDB-lite"/>
    </source>
</evidence>
<gene>
    <name evidence="2" type="ORF">GSOID_T00030067001</name>
</gene>
<feature type="compositionally biased region" description="Polar residues" evidence="1">
    <location>
        <begin position="235"/>
        <end position="259"/>
    </location>
</feature>
<feature type="region of interest" description="Disordered" evidence="1">
    <location>
        <begin position="307"/>
        <end position="359"/>
    </location>
</feature>
<dbReference type="Proteomes" id="UP000011014">
    <property type="component" value="Unassembled WGS sequence"/>
</dbReference>
<dbReference type="EMBL" id="FN654882">
    <property type="protein sequence ID" value="CBY37003.1"/>
    <property type="molecule type" value="Genomic_DNA"/>
</dbReference>
<name>E4YNF5_OIKDI</name>
<proteinExistence type="predicted"/>
<feature type="compositionally biased region" description="Polar residues" evidence="1">
    <location>
        <begin position="349"/>
        <end position="359"/>
    </location>
</feature>
<feature type="compositionally biased region" description="Polar residues" evidence="1">
    <location>
        <begin position="320"/>
        <end position="341"/>
    </location>
</feature>
<feature type="region of interest" description="Disordered" evidence="1">
    <location>
        <begin position="217"/>
        <end position="260"/>
    </location>
</feature>
<organism evidence="2">
    <name type="scientific">Oikopleura dioica</name>
    <name type="common">Tunicate</name>
    <dbReference type="NCBI Taxonomy" id="34765"/>
    <lineage>
        <taxon>Eukaryota</taxon>
        <taxon>Metazoa</taxon>
        <taxon>Chordata</taxon>
        <taxon>Tunicata</taxon>
        <taxon>Appendicularia</taxon>
        <taxon>Copelata</taxon>
        <taxon>Oikopleuridae</taxon>
        <taxon>Oikopleura</taxon>
    </lineage>
</organism>